<reference evidence="2 3" key="1">
    <citation type="submission" date="2018-02" db="EMBL/GenBank/DDBJ databases">
        <title>Complete genome sequence of Streptomyces dengpaensis, the producer of angucyclines.</title>
        <authorList>
            <person name="Yumei L."/>
        </authorList>
    </citation>
    <scope>NUCLEOTIDE SEQUENCE [LARGE SCALE GENOMIC DNA]</scope>
    <source>
        <strain evidence="2 3">XZHG99</strain>
    </source>
</reference>
<gene>
    <name evidence="2" type="ORF">C4B68_32665</name>
</gene>
<accession>A0ABM6SYR5</accession>
<feature type="compositionally biased region" description="Basic residues" evidence="1">
    <location>
        <begin position="35"/>
        <end position="47"/>
    </location>
</feature>
<keyword evidence="3" id="KW-1185">Reference proteome</keyword>
<dbReference type="RefSeq" id="WP_099500108.1">
    <property type="nucleotide sequence ID" value="NZ_CP026652.1"/>
</dbReference>
<name>A0ABM6SYR5_9ACTN</name>
<evidence type="ECO:0000313" key="3">
    <source>
        <dbReference type="Proteomes" id="UP000238413"/>
    </source>
</evidence>
<feature type="compositionally biased region" description="Polar residues" evidence="1">
    <location>
        <begin position="55"/>
        <end position="72"/>
    </location>
</feature>
<organism evidence="2 3">
    <name type="scientific">Streptomyces dengpaensis</name>
    <dbReference type="NCBI Taxonomy" id="2049881"/>
    <lineage>
        <taxon>Bacteria</taxon>
        <taxon>Bacillati</taxon>
        <taxon>Actinomycetota</taxon>
        <taxon>Actinomycetes</taxon>
        <taxon>Kitasatosporales</taxon>
        <taxon>Streptomycetaceae</taxon>
        <taxon>Streptomyces</taxon>
    </lineage>
</organism>
<dbReference type="Proteomes" id="UP000238413">
    <property type="component" value="Chromosome"/>
</dbReference>
<feature type="region of interest" description="Disordered" evidence="1">
    <location>
        <begin position="35"/>
        <end position="78"/>
    </location>
</feature>
<sequence length="78" mass="8443">MASHIDEAIAARVAAAQARRDQQAAVRAAFAQRRAHGLTARHRAKLRRQAEQEAAATNTGTTNQPHPLTNSPLPAKIR</sequence>
<evidence type="ECO:0000313" key="2">
    <source>
        <dbReference type="EMBL" id="AVH59723.1"/>
    </source>
</evidence>
<protein>
    <submittedName>
        <fullName evidence="2">Uncharacterized protein</fullName>
    </submittedName>
</protein>
<proteinExistence type="predicted"/>
<dbReference type="EMBL" id="CP026652">
    <property type="protein sequence ID" value="AVH59723.1"/>
    <property type="molecule type" value="Genomic_DNA"/>
</dbReference>
<evidence type="ECO:0000256" key="1">
    <source>
        <dbReference type="SAM" id="MobiDB-lite"/>
    </source>
</evidence>